<feature type="compositionally biased region" description="Basic residues" evidence="1">
    <location>
        <begin position="125"/>
        <end position="137"/>
    </location>
</feature>
<feature type="region of interest" description="Disordered" evidence="1">
    <location>
        <begin position="228"/>
        <end position="249"/>
    </location>
</feature>
<feature type="compositionally biased region" description="Basic and acidic residues" evidence="1">
    <location>
        <begin position="80"/>
        <end position="98"/>
    </location>
</feature>
<evidence type="ECO:0000256" key="1">
    <source>
        <dbReference type="SAM" id="MobiDB-lite"/>
    </source>
</evidence>
<accession>A0ABD1S5X3</accession>
<feature type="compositionally biased region" description="Basic and acidic residues" evidence="1">
    <location>
        <begin position="236"/>
        <end position="249"/>
    </location>
</feature>
<dbReference type="PANTHER" id="PTHR46235">
    <property type="entry name" value="PHD FINGER-CONTAINING PROTEIN DDB_G0268158"/>
    <property type="match status" value="1"/>
</dbReference>
<dbReference type="Pfam" id="PF26055">
    <property type="entry name" value="Mtase_EDM2"/>
    <property type="match status" value="1"/>
</dbReference>
<evidence type="ECO:0000313" key="4">
    <source>
        <dbReference type="Proteomes" id="UP001604277"/>
    </source>
</evidence>
<feature type="region of interest" description="Disordered" evidence="1">
    <location>
        <begin position="80"/>
        <end position="154"/>
    </location>
</feature>
<feature type="compositionally biased region" description="Polar residues" evidence="1">
    <location>
        <begin position="273"/>
        <end position="282"/>
    </location>
</feature>
<comment type="caution">
    <text evidence="3">The sequence shown here is derived from an EMBL/GenBank/DDBJ whole genome shotgun (WGS) entry which is preliminary data.</text>
</comment>
<sequence>MEDWNLNAPPLYLWSHPDWTPKHKDIAQHHGHLSKDRKKLSLFQESRPEIHVSDAAGDRNNLDQYPVHPVDDQNLVNRQENQEQEARVTTSHKEELPRDSCVTEGDRNHGRQKNQSEANSEEFRGKRKKKRKRKRRPAMSLKDKSTGKHSLSCHPYLNVDEGRLLVDHSSKSLERPSNMDIEMEDYQHSENISFSASCPYSQTRHGGNLDDDLLGILRLQSEVPFPSLTHRQSHTHNPEHGLRTPINETRHGGNLDDDLVGKYHLQSEEPFPSLTNRQSHTPNPEHGLRTPDPLMGYPRGTTDVHGYRSYEMEEKYGRDVNIQSNVNLPGRPPHSWTQSYRSNPGPGYSSSYGQLVSSANSIYGGMNTSAIQRYAPRLDELNHTRMNRVGSGLPLPDTSSVFHPPVPRPGFQAGS</sequence>
<proteinExistence type="predicted"/>
<evidence type="ECO:0000259" key="2">
    <source>
        <dbReference type="Pfam" id="PF26055"/>
    </source>
</evidence>
<feature type="domain" description="DM2" evidence="2">
    <location>
        <begin position="1"/>
        <end position="28"/>
    </location>
</feature>
<protein>
    <submittedName>
        <fullName evidence="3">Protein ENHANCED DOWNY MILDEW 2-like</fullName>
    </submittedName>
</protein>
<dbReference type="AlphaFoldDB" id="A0ABD1S5X3"/>
<feature type="compositionally biased region" description="Basic and acidic residues" evidence="1">
    <location>
        <begin position="50"/>
        <end position="61"/>
    </location>
</feature>
<reference evidence="4" key="1">
    <citation type="submission" date="2024-07" db="EMBL/GenBank/DDBJ databases">
        <title>Two chromosome-level genome assemblies of Korean endemic species Abeliophyllum distichum and Forsythia ovata (Oleaceae).</title>
        <authorList>
            <person name="Jang H."/>
        </authorList>
    </citation>
    <scope>NUCLEOTIDE SEQUENCE [LARGE SCALE GENOMIC DNA]</scope>
</reference>
<organism evidence="3 4">
    <name type="scientific">Forsythia ovata</name>
    <dbReference type="NCBI Taxonomy" id="205694"/>
    <lineage>
        <taxon>Eukaryota</taxon>
        <taxon>Viridiplantae</taxon>
        <taxon>Streptophyta</taxon>
        <taxon>Embryophyta</taxon>
        <taxon>Tracheophyta</taxon>
        <taxon>Spermatophyta</taxon>
        <taxon>Magnoliopsida</taxon>
        <taxon>eudicotyledons</taxon>
        <taxon>Gunneridae</taxon>
        <taxon>Pentapetalae</taxon>
        <taxon>asterids</taxon>
        <taxon>lamiids</taxon>
        <taxon>Lamiales</taxon>
        <taxon>Oleaceae</taxon>
        <taxon>Forsythieae</taxon>
        <taxon>Forsythia</taxon>
    </lineage>
</organism>
<name>A0ABD1S5X3_9LAMI</name>
<dbReference type="PANTHER" id="PTHR46235:SF3">
    <property type="entry name" value="PHD FINGER-CONTAINING PROTEIN DDB_G0268158"/>
    <property type="match status" value="1"/>
</dbReference>
<keyword evidence="4" id="KW-1185">Reference proteome</keyword>
<dbReference type="InterPro" id="IPR058939">
    <property type="entry name" value="Mtase_EDM2"/>
</dbReference>
<dbReference type="EMBL" id="JBFOLJ010000011">
    <property type="protein sequence ID" value="KAL2495853.1"/>
    <property type="molecule type" value="Genomic_DNA"/>
</dbReference>
<feature type="region of interest" description="Disordered" evidence="1">
    <location>
        <begin position="50"/>
        <end position="69"/>
    </location>
</feature>
<gene>
    <name evidence="3" type="ORF">Fot_39610</name>
</gene>
<dbReference type="Proteomes" id="UP001604277">
    <property type="component" value="Unassembled WGS sequence"/>
</dbReference>
<feature type="region of interest" description="Disordered" evidence="1">
    <location>
        <begin position="269"/>
        <end position="298"/>
    </location>
</feature>
<feature type="region of interest" description="Disordered" evidence="1">
    <location>
        <begin position="391"/>
        <end position="415"/>
    </location>
</feature>
<evidence type="ECO:0000313" key="3">
    <source>
        <dbReference type="EMBL" id="KAL2495853.1"/>
    </source>
</evidence>